<dbReference type="Proteomes" id="UP000237000">
    <property type="component" value="Unassembled WGS sequence"/>
</dbReference>
<keyword evidence="2" id="KW-1185">Reference proteome</keyword>
<evidence type="ECO:0000313" key="1">
    <source>
        <dbReference type="EMBL" id="PON49799.1"/>
    </source>
</evidence>
<evidence type="ECO:0000313" key="2">
    <source>
        <dbReference type="Proteomes" id="UP000237000"/>
    </source>
</evidence>
<gene>
    <name evidence="1" type="ORF">TorRG33x02_316350</name>
</gene>
<name>A0A2P5BLW5_TREOI</name>
<comment type="caution">
    <text evidence="1">The sequence shown here is derived from an EMBL/GenBank/DDBJ whole genome shotgun (WGS) entry which is preliminary data.</text>
</comment>
<dbReference type="InParanoid" id="A0A2P5BLW5"/>
<sequence>VALFAKIIKIQTQIAHMQLNPSNCAIYKLKLKKNSCRATITRLFGSSYFMIINMNNMFGSIETCWCLILVIDQCFSLQALLDCDFMYFGNHIQKSLLHVKILQGRSFHETQTFCLCQTPPFFFIDFSR</sequence>
<accession>A0A2P5BLW5</accession>
<dbReference type="OrthoDB" id="10289554at2759"/>
<reference evidence="2" key="1">
    <citation type="submission" date="2016-06" db="EMBL/GenBank/DDBJ databases">
        <title>Parallel loss of symbiosis genes in relatives of nitrogen-fixing non-legume Parasponia.</title>
        <authorList>
            <person name="Van Velzen R."/>
            <person name="Holmer R."/>
            <person name="Bu F."/>
            <person name="Rutten L."/>
            <person name="Van Zeijl A."/>
            <person name="Liu W."/>
            <person name="Santuari L."/>
            <person name="Cao Q."/>
            <person name="Sharma T."/>
            <person name="Shen D."/>
            <person name="Roswanjaya Y."/>
            <person name="Wardhani T."/>
            <person name="Kalhor M.S."/>
            <person name="Jansen J."/>
            <person name="Van den Hoogen J."/>
            <person name="Gungor B."/>
            <person name="Hartog M."/>
            <person name="Hontelez J."/>
            <person name="Verver J."/>
            <person name="Yang W.-C."/>
            <person name="Schijlen E."/>
            <person name="Repin R."/>
            <person name="Schilthuizen M."/>
            <person name="Schranz E."/>
            <person name="Heidstra R."/>
            <person name="Miyata K."/>
            <person name="Fedorova E."/>
            <person name="Kohlen W."/>
            <person name="Bisseling T."/>
            <person name="Smit S."/>
            <person name="Geurts R."/>
        </authorList>
    </citation>
    <scope>NUCLEOTIDE SEQUENCE [LARGE SCALE GENOMIC DNA]</scope>
    <source>
        <strain evidence="2">cv. RG33-2</strain>
    </source>
</reference>
<dbReference type="AlphaFoldDB" id="A0A2P5BLW5"/>
<feature type="non-terminal residue" evidence="1">
    <location>
        <position position="1"/>
    </location>
</feature>
<dbReference type="EMBL" id="JXTC01000495">
    <property type="protein sequence ID" value="PON49799.1"/>
    <property type="molecule type" value="Genomic_DNA"/>
</dbReference>
<proteinExistence type="predicted"/>
<protein>
    <submittedName>
        <fullName evidence="1">Uncharacterized protein</fullName>
    </submittedName>
</protein>
<organism evidence="1 2">
    <name type="scientific">Trema orientale</name>
    <name type="common">Charcoal tree</name>
    <name type="synonym">Celtis orientalis</name>
    <dbReference type="NCBI Taxonomy" id="63057"/>
    <lineage>
        <taxon>Eukaryota</taxon>
        <taxon>Viridiplantae</taxon>
        <taxon>Streptophyta</taxon>
        <taxon>Embryophyta</taxon>
        <taxon>Tracheophyta</taxon>
        <taxon>Spermatophyta</taxon>
        <taxon>Magnoliopsida</taxon>
        <taxon>eudicotyledons</taxon>
        <taxon>Gunneridae</taxon>
        <taxon>Pentapetalae</taxon>
        <taxon>rosids</taxon>
        <taxon>fabids</taxon>
        <taxon>Rosales</taxon>
        <taxon>Cannabaceae</taxon>
        <taxon>Trema</taxon>
    </lineage>
</organism>